<name>A2SL26_METPP</name>
<dbReference type="InterPro" id="IPR036010">
    <property type="entry name" value="2Fe-2S_ferredoxin-like_sf"/>
</dbReference>
<protein>
    <recommendedName>
        <fullName evidence="1">2Fe-2S ferredoxin-type domain-containing protein</fullName>
    </recommendedName>
</protein>
<dbReference type="CDD" id="cd00207">
    <property type="entry name" value="fer2"/>
    <property type="match status" value="1"/>
</dbReference>
<dbReference type="eggNOG" id="COG1018">
    <property type="taxonomic scope" value="Bacteria"/>
</dbReference>
<organism evidence="2 3">
    <name type="scientific">Methylibium petroleiphilum (strain ATCC BAA-1232 / LMG 22953 / PM1)</name>
    <dbReference type="NCBI Taxonomy" id="420662"/>
    <lineage>
        <taxon>Bacteria</taxon>
        <taxon>Pseudomonadati</taxon>
        <taxon>Pseudomonadota</taxon>
        <taxon>Betaproteobacteria</taxon>
        <taxon>Burkholderiales</taxon>
        <taxon>Sphaerotilaceae</taxon>
        <taxon>Methylibium</taxon>
    </lineage>
</organism>
<gene>
    <name evidence="2" type="ordered locus">Mpe_A3312</name>
</gene>
<dbReference type="PROSITE" id="PS00197">
    <property type="entry name" value="2FE2S_FER_1"/>
    <property type="match status" value="1"/>
</dbReference>
<keyword evidence="3" id="KW-1185">Reference proteome</keyword>
<dbReference type="Gene3D" id="3.10.20.30">
    <property type="match status" value="1"/>
</dbReference>
<feature type="domain" description="2Fe-2S ferredoxin-type" evidence="1">
    <location>
        <begin position="10"/>
        <end position="101"/>
    </location>
</feature>
<reference evidence="2 3" key="1">
    <citation type="journal article" date="2007" name="J. Bacteriol.">
        <title>Whole-genome analysis of the methyl tert-butyl ether-degrading beta-proteobacterium Methylibium petroleiphilum PM1.</title>
        <authorList>
            <person name="Kane S.R."/>
            <person name="Chakicherla A.Y."/>
            <person name="Chain P.S.G."/>
            <person name="Schmidt R."/>
            <person name="Shin M.W."/>
            <person name="Legler T.C."/>
            <person name="Scow K.M."/>
            <person name="Larimer F.W."/>
            <person name="Lucas S.M."/>
            <person name="Richardson P.M."/>
            <person name="Hristova K.R."/>
        </authorList>
    </citation>
    <scope>NUCLEOTIDE SEQUENCE [LARGE SCALE GENOMIC DNA]</scope>
    <source>
        <strain evidence="3">ATCC BAA-1232 / LMG 22953 / PM1</strain>
    </source>
</reference>
<dbReference type="InterPro" id="IPR001041">
    <property type="entry name" value="2Fe-2S_ferredoxin-type"/>
</dbReference>
<accession>A2SL26</accession>
<dbReference type="InterPro" id="IPR012675">
    <property type="entry name" value="Beta-grasp_dom_sf"/>
</dbReference>
<evidence type="ECO:0000259" key="1">
    <source>
        <dbReference type="PROSITE" id="PS51085"/>
    </source>
</evidence>
<dbReference type="EMBL" id="CP000555">
    <property type="protein sequence ID" value="ABM96265.1"/>
    <property type="molecule type" value="Genomic_DNA"/>
</dbReference>
<dbReference type="Proteomes" id="UP000000366">
    <property type="component" value="Chromosome"/>
</dbReference>
<dbReference type="GO" id="GO:0051537">
    <property type="term" value="F:2 iron, 2 sulfur cluster binding"/>
    <property type="evidence" value="ECO:0007669"/>
    <property type="project" value="InterPro"/>
</dbReference>
<dbReference type="STRING" id="420662.Mpe_A3312"/>
<evidence type="ECO:0000313" key="3">
    <source>
        <dbReference type="Proteomes" id="UP000000366"/>
    </source>
</evidence>
<evidence type="ECO:0000313" key="2">
    <source>
        <dbReference type="EMBL" id="ABM96265.1"/>
    </source>
</evidence>
<dbReference type="RefSeq" id="WP_011830887.1">
    <property type="nucleotide sequence ID" value="NC_008825.1"/>
</dbReference>
<dbReference type="AlphaFoldDB" id="A2SL26"/>
<dbReference type="SUPFAM" id="SSF54292">
    <property type="entry name" value="2Fe-2S ferredoxin-like"/>
    <property type="match status" value="1"/>
</dbReference>
<dbReference type="Pfam" id="PF00111">
    <property type="entry name" value="Fer2"/>
    <property type="match status" value="1"/>
</dbReference>
<proteinExistence type="predicted"/>
<dbReference type="HOGENOM" id="CLU_082632_4_0_4"/>
<dbReference type="KEGG" id="mpt:Mpe_A3312"/>
<sequence length="124" mass="12826">MPVDPCPSSHRVTIADTGEAYACNSAETVLVGLARLGKRGIPVGCRGGGCGVCKVEVVSGQYRKRVMSRNHVNADDEACHRVLACCIYPISDVVVRAIGPMQKSLNRGSAAAASAATTPEAAKA</sequence>
<dbReference type="InterPro" id="IPR006058">
    <property type="entry name" value="2Fe2S_fd_BS"/>
</dbReference>
<dbReference type="PROSITE" id="PS51085">
    <property type="entry name" value="2FE2S_FER_2"/>
    <property type="match status" value="1"/>
</dbReference>